<comment type="caution">
    <text evidence="4">The sequence shown here is derived from an EMBL/GenBank/DDBJ whole genome shotgun (WGS) entry which is preliminary data.</text>
</comment>
<evidence type="ECO:0000313" key="4">
    <source>
        <dbReference type="EMBL" id="KAF0882492.1"/>
    </source>
</evidence>
<dbReference type="Pfam" id="PF00112">
    <property type="entry name" value="Peptidase_C1"/>
    <property type="match status" value="1"/>
</dbReference>
<dbReference type="InterPro" id="IPR013128">
    <property type="entry name" value="Peptidase_C1A"/>
</dbReference>
<name>A0A6G1B3V1_CROCR</name>
<dbReference type="GO" id="GO:0006508">
    <property type="term" value="P:proteolysis"/>
    <property type="evidence" value="ECO:0007669"/>
    <property type="project" value="InterPro"/>
</dbReference>
<evidence type="ECO:0000313" key="5">
    <source>
        <dbReference type="Proteomes" id="UP000475037"/>
    </source>
</evidence>
<dbReference type="InterPro" id="IPR000668">
    <property type="entry name" value="Peptidase_C1A_C"/>
</dbReference>
<dbReference type="SMART" id="SM00645">
    <property type="entry name" value="Pept_C1"/>
    <property type="match status" value="1"/>
</dbReference>
<comment type="similarity">
    <text evidence="1">Belongs to the peptidase C1 family.</text>
</comment>
<dbReference type="InterPro" id="IPR025661">
    <property type="entry name" value="Pept_asp_AS"/>
</dbReference>
<dbReference type="InterPro" id="IPR038765">
    <property type="entry name" value="Papain-like_cys_pep_sf"/>
</dbReference>
<reference evidence="4 5" key="1">
    <citation type="submission" date="2019-11" db="EMBL/GenBank/DDBJ databases">
        <authorList>
            <person name="Yang C."/>
            <person name="Li F."/>
        </authorList>
    </citation>
    <scope>NUCLEOTIDE SEQUENCE [LARGE SCALE GENOMIC DNA]</scope>
    <source>
        <strain evidence="4">KB4526</strain>
        <tissue evidence="4">Muscle</tissue>
    </source>
</reference>
<dbReference type="PANTHER" id="PTHR12411">
    <property type="entry name" value="CYSTEINE PROTEASE FAMILY C1-RELATED"/>
    <property type="match status" value="1"/>
</dbReference>
<feature type="non-terminal residue" evidence="4">
    <location>
        <position position="292"/>
    </location>
</feature>
<feature type="domain" description="Peptidase C1A papain C-terminal" evidence="3">
    <location>
        <begin position="71"/>
        <end position="278"/>
    </location>
</feature>
<dbReference type="CDD" id="cd02248">
    <property type="entry name" value="Peptidase_C1A"/>
    <property type="match status" value="1"/>
</dbReference>
<dbReference type="Proteomes" id="UP000475037">
    <property type="component" value="Unassembled WGS sequence"/>
</dbReference>
<dbReference type="InterPro" id="IPR013201">
    <property type="entry name" value="Prot_inhib_I29"/>
</dbReference>
<feature type="non-terminal residue" evidence="4">
    <location>
        <position position="1"/>
    </location>
</feature>
<dbReference type="AlphaFoldDB" id="A0A6G1B3V1"/>
<dbReference type="InterPro" id="IPR039417">
    <property type="entry name" value="Peptidase_C1A_papain-like"/>
</dbReference>
<proteinExistence type="inferred from homology"/>
<organism evidence="4 5">
    <name type="scientific">Crocuta crocuta</name>
    <name type="common">Spotted hyena</name>
    <dbReference type="NCBI Taxonomy" id="9678"/>
    <lineage>
        <taxon>Eukaryota</taxon>
        <taxon>Metazoa</taxon>
        <taxon>Chordata</taxon>
        <taxon>Craniata</taxon>
        <taxon>Vertebrata</taxon>
        <taxon>Euteleostomi</taxon>
        <taxon>Mammalia</taxon>
        <taxon>Eutheria</taxon>
        <taxon>Laurasiatheria</taxon>
        <taxon>Carnivora</taxon>
        <taxon>Feliformia</taxon>
        <taxon>Hyaenidae</taxon>
        <taxon>Crocuta</taxon>
    </lineage>
</organism>
<dbReference type="SUPFAM" id="SSF54001">
    <property type="entry name" value="Cysteine proteinases"/>
    <property type="match status" value="1"/>
</dbReference>
<dbReference type="PROSITE" id="PS00639">
    <property type="entry name" value="THIOL_PROTEASE_HIS"/>
    <property type="match status" value="1"/>
</dbReference>
<evidence type="ECO:0000256" key="2">
    <source>
        <dbReference type="ARBA" id="ARBA00023157"/>
    </source>
</evidence>
<evidence type="ECO:0000259" key="3">
    <source>
        <dbReference type="SMART" id="SM00645"/>
    </source>
</evidence>
<dbReference type="Gene3D" id="3.90.70.10">
    <property type="entry name" value="Cysteine proteinases"/>
    <property type="match status" value="2"/>
</dbReference>
<sequence>EYARRLDIFARNLAQAQQLEEEDLGTAEFGVTPFSDLTEEEFGLLYGHRRMDGEAPNVGREVGSEEWEESVPPTCDWRNLDGVISSVKKQVSAPARPKLLDCGRCGDGCRGGFVWDAFMTVLNNSGLASEKDYPFQGKAKPHRCLAKKHKRAAWIQDFIMLQDNEQKIAWHLATEGPITVTINMKLLKQYKKGVIKATPTSCDPLLVDHCVLLVGFGKTEAEVDRRAGATASQPYPRRSIPFWILKNSWGAEWGEKGYFRLYRGNNTCGITKYPLTARVDRPVKKRRVSCPP</sequence>
<gene>
    <name evidence="4" type="primary">Ctsw</name>
    <name evidence="4" type="ORF">FOF47_R14651</name>
</gene>
<dbReference type="GO" id="GO:0008234">
    <property type="term" value="F:cysteine-type peptidase activity"/>
    <property type="evidence" value="ECO:0007669"/>
    <property type="project" value="InterPro"/>
</dbReference>
<keyword evidence="2" id="KW-1015">Disulfide bond</keyword>
<dbReference type="PROSITE" id="PS00640">
    <property type="entry name" value="THIOL_PROTEASE_ASN"/>
    <property type="match status" value="1"/>
</dbReference>
<protein>
    <submittedName>
        <fullName evidence="4">CATW protein</fullName>
    </submittedName>
</protein>
<evidence type="ECO:0000256" key="1">
    <source>
        <dbReference type="ARBA" id="ARBA00008455"/>
    </source>
</evidence>
<keyword evidence="5" id="KW-1185">Reference proteome</keyword>
<dbReference type="Pfam" id="PF08246">
    <property type="entry name" value="Inhibitor_I29"/>
    <property type="match status" value="1"/>
</dbReference>
<accession>A0A6G1B3V1</accession>
<dbReference type="InterPro" id="IPR025660">
    <property type="entry name" value="Pept_his_AS"/>
</dbReference>
<dbReference type="EMBL" id="VOAJ01002531">
    <property type="protein sequence ID" value="KAF0882492.1"/>
    <property type="molecule type" value="Genomic_DNA"/>
</dbReference>